<dbReference type="EMBL" id="JAGQLN010000002">
    <property type="protein sequence ID" value="MCA9376413.1"/>
    <property type="molecule type" value="Genomic_DNA"/>
</dbReference>
<dbReference type="GO" id="GO:0016757">
    <property type="term" value="F:glycosyltransferase activity"/>
    <property type="evidence" value="ECO:0007669"/>
    <property type="project" value="UniProtKB-KW"/>
</dbReference>
<reference evidence="2" key="1">
    <citation type="submission" date="2020-04" db="EMBL/GenBank/DDBJ databases">
        <authorList>
            <person name="Zhang T."/>
        </authorList>
    </citation>
    <scope>NUCLEOTIDE SEQUENCE</scope>
    <source>
        <strain evidence="2">HKST-UBA17</strain>
    </source>
</reference>
<reference evidence="2" key="2">
    <citation type="journal article" date="2021" name="Microbiome">
        <title>Successional dynamics and alternative stable states in a saline activated sludge microbial community over 9 years.</title>
        <authorList>
            <person name="Wang Y."/>
            <person name="Ye J."/>
            <person name="Ju F."/>
            <person name="Liu L."/>
            <person name="Boyd J.A."/>
            <person name="Deng Y."/>
            <person name="Parks D.H."/>
            <person name="Jiang X."/>
            <person name="Yin X."/>
            <person name="Woodcroft B.J."/>
            <person name="Tyson G.W."/>
            <person name="Hugenholtz P."/>
            <person name="Polz M.F."/>
            <person name="Zhang T."/>
        </authorList>
    </citation>
    <scope>NUCLEOTIDE SEQUENCE</scope>
    <source>
        <strain evidence="2">HKST-UBA17</strain>
    </source>
</reference>
<evidence type="ECO:0000313" key="3">
    <source>
        <dbReference type="Proteomes" id="UP000741282"/>
    </source>
</evidence>
<dbReference type="Proteomes" id="UP000741282">
    <property type="component" value="Unassembled WGS sequence"/>
</dbReference>
<evidence type="ECO:0000313" key="2">
    <source>
        <dbReference type="EMBL" id="MCA9376413.1"/>
    </source>
</evidence>
<feature type="domain" description="Glycosyl transferase family 1" evidence="1">
    <location>
        <begin position="211"/>
        <end position="337"/>
    </location>
</feature>
<accession>A0A955KWU4</accession>
<dbReference type="EC" id="2.4.-.-" evidence="2"/>
<name>A0A955KWU4_9BACT</name>
<dbReference type="PANTHER" id="PTHR45947:SF3">
    <property type="entry name" value="SULFOQUINOVOSYL TRANSFERASE SQD2"/>
    <property type="match status" value="1"/>
</dbReference>
<dbReference type="AlphaFoldDB" id="A0A955KWU4"/>
<proteinExistence type="predicted"/>
<gene>
    <name evidence="2" type="ORF">KC685_00650</name>
</gene>
<sequence>MSKRTDPLKVAIVVDSLAMPGGADRMVFSILSIFPTAKIYTTVYFRENYKHDRWKFQNSIETSFIQDIPFSRRFYRHLNILSPVAIEGFDLDGVDLVISLSAGVAKGVITGLKQPHIGIILTPPRSLWDHEDNFRGSILARAYRSVSPFVKTYLRLWDQSAIKRVDRLISISKYIQNKVQHVYHRDSSVIYPGISKYWFDTGNAKIPTSINEQFYLVVSRLYDYKRVDMAIRAANEEDRRLLIVGDGPERERLKRLAGSRVEMLGWQPDEVVRDLYKNADALLFCGVEDFGYVPVEAMASGCPVLAYNEGGVTETVVSGQTGYFFNDQNELNELVRNIGYRNRMDQKRIVARAKEYTEERFLERLVDFIKESIDEI</sequence>
<protein>
    <submittedName>
        <fullName evidence="2">Glycosyltransferase</fullName>
        <ecNumber evidence="2">2.4.-.-</ecNumber>
    </submittedName>
</protein>
<dbReference type="InterPro" id="IPR001296">
    <property type="entry name" value="Glyco_trans_1"/>
</dbReference>
<keyword evidence="2" id="KW-0808">Transferase</keyword>
<dbReference type="SUPFAM" id="SSF53756">
    <property type="entry name" value="UDP-Glycosyltransferase/glycogen phosphorylase"/>
    <property type="match status" value="1"/>
</dbReference>
<organism evidence="2 3">
    <name type="scientific">Candidatus Dojkabacteria bacterium</name>
    <dbReference type="NCBI Taxonomy" id="2099670"/>
    <lineage>
        <taxon>Bacteria</taxon>
        <taxon>Candidatus Dojkabacteria</taxon>
    </lineage>
</organism>
<evidence type="ECO:0000259" key="1">
    <source>
        <dbReference type="Pfam" id="PF00534"/>
    </source>
</evidence>
<comment type="caution">
    <text evidence="2">The sequence shown here is derived from an EMBL/GenBank/DDBJ whole genome shotgun (WGS) entry which is preliminary data.</text>
</comment>
<dbReference type="Gene3D" id="3.40.50.2000">
    <property type="entry name" value="Glycogen Phosphorylase B"/>
    <property type="match status" value="2"/>
</dbReference>
<keyword evidence="2" id="KW-0328">Glycosyltransferase</keyword>
<dbReference type="InterPro" id="IPR050194">
    <property type="entry name" value="Glycosyltransferase_grp1"/>
</dbReference>
<dbReference type="Pfam" id="PF00534">
    <property type="entry name" value="Glycos_transf_1"/>
    <property type="match status" value="1"/>
</dbReference>
<dbReference type="PANTHER" id="PTHR45947">
    <property type="entry name" value="SULFOQUINOVOSYL TRANSFERASE SQD2"/>
    <property type="match status" value="1"/>
</dbReference>